<feature type="compositionally biased region" description="Acidic residues" evidence="7">
    <location>
        <begin position="282"/>
        <end position="292"/>
    </location>
</feature>
<keyword evidence="4" id="KW-0238">DNA-binding</keyword>
<feature type="compositionally biased region" description="Polar residues" evidence="7">
    <location>
        <begin position="236"/>
        <end position="262"/>
    </location>
</feature>
<sequence length="633" mass="68629">MSLSRRKASSYPWDLILGKIITCMAGTNNRGALMEDWMLPSPSPRTQMSSFWNEEFSCGPFSNIFSENCSNKTQDGIDKTKSSFDSSGEETVQDTKASVQFESNLFDSNEKSASYGGLAERMAARAGFGILKIDTSRVSSSAPIRSPVTIPPGVSPRELLESPVFLPNAIAQPSPTTGKLPFLMPHNCKYVTPSVPKKAEDRLHDDSAFSFQPILRSKPPTFLTADKGANVVHQNQSLANDNQRESSLQSNSTGTKDITDTNLVKPKTCDSMLDNDHPSPADEQEESEENENGEYSSAPVTAPAEDGYNWRKYGQKQVKNGEHPRSYYKCTHPNCPVKKKVERSHEGHVTEIVYKGSHSHPLPHPNRRPSVPFSQFSDLQADGPENSGSKPGHSTATLQGSAPNGHVHDVHNGVLETKQSGSLTTTETADTSVMESREAVDVSSGDKDEKATHGAIPSTFDGGEDETESKRRSYYKCTHVGCGVRKHVERASNDLKSVITTYEGKHNHEVPAAKNSSGHPSSSAAPQASSLHQRPQPAQASIAQFGGIATYGSVCLPPQLSAASGGFCFGMLPPGMTLQIPSPGTTMPLHIPGHPPAVQHYPGLMLPRGEMKVNHEEQPVAARPVSETYQQRM</sequence>
<evidence type="ECO:0000313" key="10">
    <source>
        <dbReference type="Proteomes" id="UP000324897"/>
    </source>
</evidence>
<name>A0A5J9T1V7_9POAL</name>
<dbReference type="GO" id="GO:0043565">
    <property type="term" value="F:sequence-specific DNA binding"/>
    <property type="evidence" value="ECO:0007669"/>
    <property type="project" value="InterPro"/>
</dbReference>
<dbReference type="EMBL" id="RWGY01000051">
    <property type="protein sequence ID" value="TVU05305.1"/>
    <property type="molecule type" value="Genomic_DNA"/>
</dbReference>
<evidence type="ECO:0000256" key="7">
    <source>
        <dbReference type="SAM" id="MobiDB-lite"/>
    </source>
</evidence>
<dbReference type="Pfam" id="PF03106">
    <property type="entry name" value="WRKY"/>
    <property type="match status" value="2"/>
</dbReference>
<feature type="compositionally biased region" description="Polar residues" evidence="7">
    <location>
        <begin position="417"/>
        <end position="434"/>
    </location>
</feature>
<dbReference type="AlphaFoldDB" id="A0A5J9T1V7"/>
<feature type="compositionally biased region" description="Polar residues" evidence="7">
    <location>
        <begin position="386"/>
        <end position="402"/>
    </location>
</feature>
<evidence type="ECO:0000256" key="5">
    <source>
        <dbReference type="ARBA" id="ARBA00023163"/>
    </source>
</evidence>
<keyword evidence="2" id="KW-0677">Repeat</keyword>
<comment type="caution">
    <text evidence="9">The sequence shown here is derived from an EMBL/GenBank/DDBJ whole genome shotgun (WGS) entry which is preliminary data.</text>
</comment>
<evidence type="ECO:0000256" key="1">
    <source>
        <dbReference type="ARBA" id="ARBA00004123"/>
    </source>
</evidence>
<evidence type="ECO:0000256" key="2">
    <source>
        <dbReference type="ARBA" id="ARBA00022737"/>
    </source>
</evidence>
<dbReference type="PANTHER" id="PTHR31221:SF360">
    <property type="entry name" value="WRKY DOMAIN-CONTAINING PROTEIN"/>
    <property type="match status" value="1"/>
</dbReference>
<keyword evidence="3" id="KW-0805">Transcription regulation</keyword>
<evidence type="ECO:0000259" key="8">
    <source>
        <dbReference type="PROSITE" id="PS50811"/>
    </source>
</evidence>
<dbReference type="InterPro" id="IPR036576">
    <property type="entry name" value="WRKY_dom_sf"/>
</dbReference>
<reference evidence="9 10" key="1">
    <citation type="journal article" date="2019" name="Sci. Rep.">
        <title>A high-quality genome of Eragrostis curvula grass provides insights into Poaceae evolution and supports new strategies to enhance forage quality.</title>
        <authorList>
            <person name="Carballo J."/>
            <person name="Santos B.A.C.M."/>
            <person name="Zappacosta D."/>
            <person name="Garbus I."/>
            <person name="Selva J.P."/>
            <person name="Gallo C.A."/>
            <person name="Diaz A."/>
            <person name="Albertini E."/>
            <person name="Caccamo M."/>
            <person name="Echenique V."/>
        </authorList>
    </citation>
    <scope>NUCLEOTIDE SEQUENCE [LARGE SCALE GENOMIC DNA]</scope>
    <source>
        <strain evidence="10">cv. Victoria</strain>
        <tissue evidence="9">Leaf</tissue>
    </source>
</reference>
<organism evidence="9 10">
    <name type="scientific">Eragrostis curvula</name>
    <name type="common">weeping love grass</name>
    <dbReference type="NCBI Taxonomy" id="38414"/>
    <lineage>
        <taxon>Eukaryota</taxon>
        <taxon>Viridiplantae</taxon>
        <taxon>Streptophyta</taxon>
        <taxon>Embryophyta</taxon>
        <taxon>Tracheophyta</taxon>
        <taxon>Spermatophyta</taxon>
        <taxon>Magnoliopsida</taxon>
        <taxon>Liliopsida</taxon>
        <taxon>Poales</taxon>
        <taxon>Poaceae</taxon>
        <taxon>PACMAD clade</taxon>
        <taxon>Chloridoideae</taxon>
        <taxon>Eragrostideae</taxon>
        <taxon>Eragrostidinae</taxon>
        <taxon>Eragrostis</taxon>
    </lineage>
</organism>
<dbReference type="Gene3D" id="2.20.25.80">
    <property type="entry name" value="WRKY domain"/>
    <property type="match status" value="2"/>
</dbReference>
<evidence type="ECO:0000256" key="3">
    <source>
        <dbReference type="ARBA" id="ARBA00023015"/>
    </source>
</evidence>
<dbReference type="Proteomes" id="UP000324897">
    <property type="component" value="Unassembled WGS sequence"/>
</dbReference>
<dbReference type="PANTHER" id="PTHR31221">
    <property type="entry name" value="WRKY TRANSCRIPTION FACTOR PROTEIN 1-RELATED"/>
    <property type="match status" value="1"/>
</dbReference>
<feature type="domain" description="WRKY" evidence="8">
    <location>
        <begin position="472"/>
        <end position="511"/>
    </location>
</feature>
<keyword evidence="10" id="KW-1185">Reference proteome</keyword>
<feature type="domain" description="WRKY" evidence="8">
    <location>
        <begin position="305"/>
        <end position="363"/>
    </location>
</feature>
<evidence type="ECO:0000256" key="4">
    <source>
        <dbReference type="ARBA" id="ARBA00023125"/>
    </source>
</evidence>
<proteinExistence type="predicted"/>
<evidence type="ECO:0000313" key="9">
    <source>
        <dbReference type="EMBL" id="TVU05305.1"/>
    </source>
</evidence>
<feature type="region of interest" description="Disordered" evidence="7">
    <location>
        <begin position="509"/>
        <end position="539"/>
    </location>
</feature>
<keyword evidence="6" id="KW-0539">Nucleus</keyword>
<feature type="non-terminal residue" evidence="9">
    <location>
        <position position="1"/>
    </location>
</feature>
<dbReference type="GO" id="GO:0003700">
    <property type="term" value="F:DNA-binding transcription factor activity"/>
    <property type="evidence" value="ECO:0007669"/>
    <property type="project" value="InterPro"/>
</dbReference>
<dbReference type="GO" id="GO:0005634">
    <property type="term" value="C:nucleus"/>
    <property type="evidence" value="ECO:0007669"/>
    <property type="project" value="UniProtKB-SubCell"/>
</dbReference>
<keyword evidence="5" id="KW-0804">Transcription</keyword>
<feature type="compositionally biased region" description="Basic and acidic residues" evidence="7">
    <location>
        <begin position="435"/>
        <end position="452"/>
    </location>
</feature>
<dbReference type="SUPFAM" id="SSF118290">
    <property type="entry name" value="WRKY DNA-binding domain"/>
    <property type="match status" value="2"/>
</dbReference>
<dbReference type="SMART" id="SM00774">
    <property type="entry name" value="WRKY"/>
    <property type="match status" value="2"/>
</dbReference>
<dbReference type="InterPro" id="IPR003657">
    <property type="entry name" value="WRKY_dom"/>
</dbReference>
<dbReference type="OrthoDB" id="1923003at2759"/>
<evidence type="ECO:0000256" key="6">
    <source>
        <dbReference type="ARBA" id="ARBA00023242"/>
    </source>
</evidence>
<comment type="subcellular location">
    <subcellularLocation>
        <location evidence="1">Nucleus</location>
    </subcellularLocation>
</comment>
<accession>A0A5J9T1V7</accession>
<dbReference type="FunFam" id="2.20.25.80:FF:000006">
    <property type="entry name" value="WRKY transcription factor"/>
    <property type="match status" value="1"/>
</dbReference>
<dbReference type="Gramene" id="TVU05305">
    <property type="protein sequence ID" value="TVU05305"/>
    <property type="gene ID" value="EJB05_48463"/>
</dbReference>
<dbReference type="InterPro" id="IPR044810">
    <property type="entry name" value="WRKY_plant"/>
</dbReference>
<feature type="region of interest" description="Disordered" evidence="7">
    <location>
        <begin position="356"/>
        <end position="470"/>
    </location>
</feature>
<gene>
    <name evidence="9" type="ORF">EJB05_48463</name>
</gene>
<dbReference type="PROSITE" id="PS50811">
    <property type="entry name" value="WRKY"/>
    <property type="match status" value="2"/>
</dbReference>
<feature type="compositionally biased region" description="Low complexity" evidence="7">
    <location>
        <begin position="512"/>
        <end position="530"/>
    </location>
</feature>
<feature type="region of interest" description="Disordered" evidence="7">
    <location>
        <begin position="236"/>
        <end position="309"/>
    </location>
</feature>
<protein>
    <submittedName>
        <fullName evidence="9">EcWRKY-68</fullName>
    </submittedName>
</protein>